<feature type="domain" description="Telomeric single stranded DNA binding POT1/Cdc13" evidence="2">
    <location>
        <begin position="1060"/>
        <end position="1195"/>
    </location>
</feature>
<dbReference type="InterPro" id="IPR011564">
    <property type="entry name" value="Telomer_end-bd_POT1/Cdc13"/>
</dbReference>
<dbReference type="InterPro" id="IPR012340">
    <property type="entry name" value="NA-bd_OB-fold"/>
</dbReference>
<dbReference type="Gene3D" id="2.40.50.140">
    <property type="entry name" value="Nucleic acid-binding proteins"/>
    <property type="match status" value="1"/>
</dbReference>
<dbReference type="SUPFAM" id="SSF50249">
    <property type="entry name" value="Nucleic acid-binding proteins"/>
    <property type="match status" value="1"/>
</dbReference>
<feature type="compositionally biased region" description="Acidic residues" evidence="1">
    <location>
        <begin position="753"/>
        <end position="765"/>
    </location>
</feature>
<evidence type="ECO:0000313" key="3">
    <source>
        <dbReference type="EMBL" id="RKF63928.1"/>
    </source>
</evidence>
<dbReference type="EMBL" id="MCFK01002234">
    <property type="protein sequence ID" value="RKF63928.1"/>
    <property type="molecule type" value="Genomic_DNA"/>
</dbReference>
<comment type="caution">
    <text evidence="3">The sequence shown here is derived from an EMBL/GenBank/DDBJ whole genome shotgun (WGS) entry which is preliminary data.</text>
</comment>
<keyword evidence="4" id="KW-1185">Reference proteome</keyword>
<dbReference type="Proteomes" id="UP000286134">
    <property type="component" value="Unassembled WGS sequence"/>
</dbReference>
<feature type="region of interest" description="Disordered" evidence="1">
    <location>
        <begin position="935"/>
        <end position="981"/>
    </location>
</feature>
<feature type="region of interest" description="Disordered" evidence="1">
    <location>
        <begin position="613"/>
        <end position="640"/>
    </location>
</feature>
<name>A0A420I2K9_9PEZI</name>
<accession>A0A420I2K9</accession>
<dbReference type="GO" id="GO:0003677">
    <property type="term" value="F:DNA binding"/>
    <property type="evidence" value="ECO:0007669"/>
    <property type="project" value="InterPro"/>
</dbReference>
<dbReference type="GO" id="GO:0000723">
    <property type="term" value="P:telomere maintenance"/>
    <property type="evidence" value="ECO:0007669"/>
    <property type="project" value="InterPro"/>
</dbReference>
<feature type="region of interest" description="Disordered" evidence="1">
    <location>
        <begin position="807"/>
        <end position="907"/>
    </location>
</feature>
<evidence type="ECO:0000313" key="4">
    <source>
        <dbReference type="Proteomes" id="UP000286134"/>
    </source>
</evidence>
<reference evidence="3 4" key="1">
    <citation type="journal article" date="2018" name="BMC Genomics">
        <title>Comparative genome analyses reveal sequence features reflecting distinct modes of host-adaptation between dicot and monocot powdery mildew.</title>
        <authorList>
            <person name="Wu Y."/>
            <person name="Ma X."/>
            <person name="Pan Z."/>
            <person name="Kale S.D."/>
            <person name="Song Y."/>
            <person name="King H."/>
            <person name="Zhang Q."/>
            <person name="Presley C."/>
            <person name="Deng X."/>
            <person name="Wei C.I."/>
            <person name="Xiao S."/>
        </authorList>
    </citation>
    <scope>NUCLEOTIDE SEQUENCE [LARGE SCALE GENOMIC DNA]</scope>
    <source>
        <strain evidence="3">UMSG2</strain>
    </source>
</reference>
<evidence type="ECO:0000259" key="2">
    <source>
        <dbReference type="SMART" id="SM00976"/>
    </source>
</evidence>
<organism evidence="3 4">
    <name type="scientific">Erysiphe neolycopersici</name>
    <dbReference type="NCBI Taxonomy" id="212602"/>
    <lineage>
        <taxon>Eukaryota</taxon>
        <taxon>Fungi</taxon>
        <taxon>Dikarya</taxon>
        <taxon>Ascomycota</taxon>
        <taxon>Pezizomycotina</taxon>
        <taxon>Leotiomycetes</taxon>
        <taxon>Erysiphales</taxon>
        <taxon>Erysiphaceae</taxon>
        <taxon>Erysiphe</taxon>
    </lineage>
</organism>
<feature type="compositionally biased region" description="Basic and acidic residues" evidence="1">
    <location>
        <begin position="816"/>
        <end position="855"/>
    </location>
</feature>
<dbReference type="AlphaFoldDB" id="A0A420I2K9"/>
<evidence type="ECO:0000256" key="1">
    <source>
        <dbReference type="SAM" id="MobiDB-lite"/>
    </source>
</evidence>
<gene>
    <name evidence="3" type="ORF">OnM2_022084</name>
</gene>
<feature type="region of interest" description="Disordered" evidence="1">
    <location>
        <begin position="448"/>
        <end position="479"/>
    </location>
</feature>
<dbReference type="GO" id="GO:0000781">
    <property type="term" value="C:chromosome, telomeric region"/>
    <property type="evidence" value="ECO:0007669"/>
    <property type="project" value="InterPro"/>
</dbReference>
<sequence length="1217" mass="136474">MAMPNSNHALLLPSILQTPIAQLSPSLESTESRSIEAIVTLTWPYSSASNSITFLFSEPDFRLRNSRGQVRVEFSGPSGISVVKAGVSSGDRVNLSLEGVEWIQDDTSPSIPGRGIEFKLRFTDKIFLQFQQEGSKDLQEINVNPSLVKEISLDPKNTVASEPECLSGNSNNLDQLVSGKINYSNHLYSSPAFLKRARTSYGSLFDSELDTFIEADGSIQGKGRKKSRLSLTWGYRSPSPDLEEKESKEDVPMQAAENNLKPVKSVMVDEGVQTNEDSSIEILGQLITEQVVNSKNLSIPIITQNLTREKLAIKGHHVSKVDENEIKNNQLSDLMPTGDTHAEFLTSPQKSSILSENHIQKPLLPLIGQSSISGKFGLANTQPIVRESRFNPVICADEVENHLNDSDSNELDQVKDGIQNLSTNVTLSRQETCRSYSRFEEKDAPDYISLNPSSDRIMTGPQPNSSLKGNFISEPRDGEKSTVENIDNEHIQFFDASPDQDLIKNVELPVQDFNPSKMTHCDQVQSSSAVKSGSEYQPNIVGVPPSPSSVAILRSDGGCLIEGLNLIKDDDNSIPVDTDRSLNINDIPLVSSDETEIISTGTSEDYVNSSLYEGSENETHEEQGDTYQSLTDSESHGYHENYNSQYDEEMISEEDNRFSNMLEDPREDNEDSLRECEIYHDNKEVPMYIDLVSSDDENESSISAIIPVGPELKLIQSEMITNNFDENDEEEEKGKEAEEIQIELEGEGKPKTEEEEEREEQEIEETEKLEVKFIEENREIEEVIEEMKGVEEIKEADVVEVIEENREIEEEEEVEEMNRVKEMGEKKDRQQAKEKDDEKVLIPPDKHLDTDERPYKSGSCIISIEKRQNSEETEVQQVDSPNTKFVHKETSSKIPSKPLADISEGSCTEDEITHKELSVIGDILRTDVSQEILSREDSPINNSSTHFGKKKSYQPRARSLSERNSPGSFVEKSLPKAENEVNDSKRILKSMKLRTSSKLPEPNSSFQTGVNNSQHRGLGHDASFEIALSSLDSPSKRRSPPIVDSRIRFSRKLRTELSEYTPLKLLRQHLNEKLDVLAIVTSTPAPPKRVKGGPRDYLLTFNVIDPSIAPISVTGIQIFRPFQEALPVVEIGDGIILRNFQVVMDKNIYSLKSKMKEGSSWAVVKSNEEIQVRGPPIEYNMTEIDYVSNLQTWFSELDTVTRSKLIKANGKVVENKK</sequence>
<dbReference type="OrthoDB" id="5363079at2759"/>
<dbReference type="SMART" id="SM00976">
    <property type="entry name" value="Telo_bind"/>
    <property type="match status" value="1"/>
</dbReference>
<feature type="compositionally biased region" description="Polar residues" evidence="1">
    <location>
        <begin position="450"/>
        <end position="468"/>
    </location>
</feature>
<proteinExistence type="predicted"/>
<protein>
    <submittedName>
        <fullName evidence="3">Putative 3-dehydroshikimate dehydratase</fullName>
    </submittedName>
</protein>
<feature type="region of interest" description="Disordered" evidence="1">
    <location>
        <begin position="722"/>
        <end position="766"/>
    </location>
</feature>
<dbReference type="STRING" id="212602.A0A420I2K9"/>
<dbReference type="CDD" id="cd04497">
    <property type="entry name" value="hPOT1_OB1_like"/>
    <property type="match status" value="1"/>
</dbReference>